<dbReference type="EMBL" id="CP042997">
    <property type="protein sequence ID" value="QEH38109.1"/>
    <property type="molecule type" value="Genomic_DNA"/>
</dbReference>
<proteinExistence type="predicted"/>
<evidence type="ECO:0000313" key="2">
    <source>
        <dbReference type="EMBL" id="QEH38109.1"/>
    </source>
</evidence>
<dbReference type="InterPro" id="IPR002123">
    <property type="entry name" value="Plipid/glycerol_acylTrfase"/>
</dbReference>
<organism evidence="2 3">
    <name type="scientific">Aquisphaera giovannonii</name>
    <dbReference type="NCBI Taxonomy" id="406548"/>
    <lineage>
        <taxon>Bacteria</taxon>
        <taxon>Pseudomonadati</taxon>
        <taxon>Planctomycetota</taxon>
        <taxon>Planctomycetia</taxon>
        <taxon>Isosphaerales</taxon>
        <taxon>Isosphaeraceae</taxon>
        <taxon>Aquisphaera</taxon>
    </lineage>
</organism>
<dbReference type="Pfam" id="PF01553">
    <property type="entry name" value="Acyltransferase"/>
    <property type="match status" value="1"/>
</dbReference>
<dbReference type="CDD" id="cd06551">
    <property type="entry name" value="LPLAT"/>
    <property type="match status" value="1"/>
</dbReference>
<sequence>MPADEGGPDLERGEGCLRVFPPAPPACKVMGGEPAPPLVSDPLPPCESVANFASPSLTTPTAPPVAVQPRLLKAFLWYARRYVARHFHALRVAGDGRLPDLPRGPLVVVMNHPSWWDPMIGLAIISEMPSWRRHFGPIDVAGLAQYPFLGKIGFFGVEPGTARGGIQFLRRSLEILASPESTLWITAQGRFVDARDRPVRLREGIGHLARRMRGGWILPMAVEYPFWDDRCPEALARFGQPIEVSERPALSSGAWTARIEAALEENQDALATLARRRDPSAFETIVAGTAGVGGVYDMWRRVRARLRGEHFRPEHRGTKRPRA</sequence>
<dbReference type="SUPFAM" id="SSF69593">
    <property type="entry name" value="Glycerol-3-phosphate (1)-acyltransferase"/>
    <property type="match status" value="1"/>
</dbReference>
<gene>
    <name evidence="2" type="ORF">OJF2_67070</name>
</gene>
<reference evidence="2 3" key="1">
    <citation type="submission" date="2019-08" db="EMBL/GenBank/DDBJ databases">
        <title>Deep-cultivation of Planctomycetes and their phenomic and genomic characterization uncovers novel biology.</title>
        <authorList>
            <person name="Wiegand S."/>
            <person name="Jogler M."/>
            <person name="Boedeker C."/>
            <person name="Pinto D."/>
            <person name="Vollmers J."/>
            <person name="Rivas-Marin E."/>
            <person name="Kohn T."/>
            <person name="Peeters S.H."/>
            <person name="Heuer A."/>
            <person name="Rast P."/>
            <person name="Oberbeckmann S."/>
            <person name="Bunk B."/>
            <person name="Jeske O."/>
            <person name="Meyerdierks A."/>
            <person name="Storesund J.E."/>
            <person name="Kallscheuer N."/>
            <person name="Luecker S."/>
            <person name="Lage O.M."/>
            <person name="Pohl T."/>
            <person name="Merkel B.J."/>
            <person name="Hornburger P."/>
            <person name="Mueller R.-W."/>
            <person name="Bruemmer F."/>
            <person name="Labrenz M."/>
            <person name="Spormann A.M."/>
            <person name="Op den Camp H."/>
            <person name="Overmann J."/>
            <person name="Amann R."/>
            <person name="Jetten M.S.M."/>
            <person name="Mascher T."/>
            <person name="Medema M.H."/>
            <person name="Devos D.P."/>
            <person name="Kaster A.-K."/>
            <person name="Ovreas L."/>
            <person name="Rohde M."/>
            <person name="Galperin M.Y."/>
            <person name="Jogler C."/>
        </authorList>
    </citation>
    <scope>NUCLEOTIDE SEQUENCE [LARGE SCALE GENOMIC DNA]</scope>
    <source>
        <strain evidence="2 3">OJF2</strain>
    </source>
</reference>
<dbReference type="SMART" id="SM00563">
    <property type="entry name" value="PlsC"/>
    <property type="match status" value="1"/>
</dbReference>
<protein>
    <recommendedName>
        <fullName evidence="1">Phospholipid/glycerol acyltransferase domain-containing protein</fullName>
    </recommendedName>
</protein>
<dbReference type="AlphaFoldDB" id="A0A5B9WCZ8"/>
<dbReference type="GO" id="GO:0016746">
    <property type="term" value="F:acyltransferase activity"/>
    <property type="evidence" value="ECO:0007669"/>
    <property type="project" value="InterPro"/>
</dbReference>
<name>A0A5B9WCZ8_9BACT</name>
<keyword evidence="3" id="KW-1185">Reference proteome</keyword>
<dbReference type="OrthoDB" id="152799at2"/>
<accession>A0A5B9WCZ8</accession>
<dbReference type="Proteomes" id="UP000324233">
    <property type="component" value="Chromosome"/>
</dbReference>
<evidence type="ECO:0000313" key="3">
    <source>
        <dbReference type="Proteomes" id="UP000324233"/>
    </source>
</evidence>
<feature type="domain" description="Phospholipid/glycerol acyltransferase" evidence="1">
    <location>
        <begin position="106"/>
        <end position="225"/>
    </location>
</feature>
<evidence type="ECO:0000259" key="1">
    <source>
        <dbReference type="SMART" id="SM00563"/>
    </source>
</evidence>
<dbReference type="KEGG" id="agv:OJF2_67070"/>